<comment type="caution">
    <text evidence="15">The sequence shown here is derived from an EMBL/GenBank/DDBJ whole genome shotgun (WGS) entry which is preliminary data.</text>
</comment>
<feature type="transmembrane region" description="Helical" evidence="12">
    <location>
        <begin position="131"/>
        <end position="157"/>
    </location>
</feature>
<dbReference type="InterPro" id="IPR023051">
    <property type="entry name" value="Kup"/>
</dbReference>
<evidence type="ECO:0000256" key="6">
    <source>
        <dbReference type="ARBA" id="ARBA00022692"/>
    </source>
</evidence>
<feature type="transmembrane region" description="Helical" evidence="12">
    <location>
        <begin position="169"/>
        <end position="188"/>
    </location>
</feature>
<proteinExistence type="inferred from homology"/>
<dbReference type="EMBL" id="JAHJDP010000087">
    <property type="protein sequence ID" value="MBU2692242.1"/>
    <property type="molecule type" value="Genomic_DNA"/>
</dbReference>
<feature type="transmembrane region" description="Helical" evidence="12">
    <location>
        <begin position="241"/>
        <end position="264"/>
    </location>
</feature>
<keyword evidence="6 12" id="KW-0812">Transmembrane</keyword>
<keyword evidence="9 12" id="KW-1133">Transmembrane helix</keyword>
<dbReference type="GO" id="GO:0005886">
    <property type="term" value="C:plasma membrane"/>
    <property type="evidence" value="ECO:0007669"/>
    <property type="project" value="UniProtKB-SubCell"/>
</dbReference>
<evidence type="ECO:0000256" key="5">
    <source>
        <dbReference type="ARBA" id="ARBA00022538"/>
    </source>
</evidence>
<feature type="transmembrane region" description="Helical" evidence="12">
    <location>
        <begin position="368"/>
        <end position="388"/>
    </location>
</feature>
<evidence type="ECO:0000256" key="8">
    <source>
        <dbReference type="ARBA" id="ARBA00022958"/>
    </source>
</evidence>
<feature type="transmembrane region" description="Helical" evidence="12">
    <location>
        <begin position="79"/>
        <end position="98"/>
    </location>
</feature>
<feature type="transmembrane region" description="Helical" evidence="12">
    <location>
        <begin position="38"/>
        <end position="59"/>
    </location>
</feature>
<comment type="subcellular location">
    <subcellularLocation>
        <location evidence="12">Cell membrane</location>
        <topology evidence="12">Multi-pass membrane protein</topology>
    </subcellularLocation>
    <subcellularLocation>
        <location evidence="1">Membrane</location>
        <topology evidence="1">Multi-pass membrane protein</topology>
    </subcellularLocation>
</comment>
<reference evidence="15" key="1">
    <citation type="submission" date="2021-05" db="EMBL/GenBank/DDBJ databases">
        <title>Energy efficiency and biological interactions define the core microbiome of deep oligotrophic groundwater.</title>
        <authorList>
            <person name="Mehrshad M."/>
            <person name="Lopez-Fernandez M."/>
            <person name="Bell E."/>
            <person name="Bernier-Latmani R."/>
            <person name="Bertilsson S."/>
            <person name="Dopson M."/>
        </authorList>
    </citation>
    <scope>NUCLEOTIDE SEQUENCE</scope>
    <source>
        <strain evidence="15">Modern_marine.mb.64</strain>
    </source>
</reference>
<comment type="function">
    <text evidence="12">Transport of potassium into the cell. Likely operates as a K(+):H(+) symporter.</text>
</comment>
<feature type="domain" description="K+ potassium transporter C-terminal" evidence="14">
    <location>
        <begin position="505"/>
        <end position="653"/>
    </location>
</feature>
<accession>A0A948W4I1</accession>
<evidence type="ECO:0000256" key="9">
    <source>
        <dbReference type="ARBA" id="ARBA00022989"/>
    </source>
</evidence>
<name>A0A948W4I1_UNCEI</name>
<feature type="transmembrane region" description="Helical" evidence="12">
    <location>
        <begin position="394"/>
        <end position="416"/>
    </location>
</feature>
<evidence type="ECO:0000256" key="4">
    <source>
        <dbReference type="ARBA" id="ARBA00022475"/>
    </source>
</evidence>
<evidence type="ECO:0000256" key="12">
    <source>
        <dbReference type="HAMAP-Rule" id="MF_01522"/>
    </source>
</evidence>
<evidence type="ECO:0000259" key="13">
    <source>
        <dbReference type="Pfam" id="PF02705"/>
    </source>
</evidence>
<keyword evidence="4 12" id="KW-1003">Cell membrane</keyword>
<dbReference type="PANTHER" id="PTHR30540">
    <property type="entry name" value="OSMOTIC STRESS POTASSIUM TRANSPORTER"/>
    <property type="match status" value="1"/>
</dbReference>
<gene>
    <name evidence="12" type="primary">kup</name>
    <name evidence="15" type="ORF">KJ970_15070</name>
</gene>
<sequence>MGSLLRGHLKKPVHSVTTPIKPSEEKKLRAAGSSHHHLAALSLAALGVVFGDIGTSPLYAIRECFHGQYGIAISTDNVLGVLSLMFWALIIVVTLKYLTFILRADNHGEGGVIALTALIQPKQLKTTRARWILVTAGLFAASLLYGDGMITPAISVLSAIEGVKIIAPAFHYFVIPATVIILACLFLLQSRGTAKVGALFGPVIFVWFCALGILGFIQITLNPKILMAMFPWYGVAFLINNQVHGFLVLGAVFLVVTGAEALYADMGHFGRRPIRLVWIVLVLPALLLNYFGQGALLLADPEKAHHPFYAMVPSWGLIPMVILATAATIIASQAVITGAFSLTRQAIRLGYFPRLRILHTSVKHLGQIYVPLVNWILMAATICLVLAFRTTSKLAAAYGVAVTSTMLIATILFYVVARERWGWSRFSAGLPVCVFLVVDIAFFGANISKIFHGAWFPLVIGGMIYFMMITWKRGRESLSTQLKGLTPTFEEFQARLTDDPPYRISGQAVFLSGNPDIVPAALVQNLIHNKVLHSDILFLHFKTEEVPRVPNDEKVEEFKLGNGFYKVIAHYGFMEDPKVGNILALIREKGFDFKMEKMSFFLGRERLVQKKHGGIKAIRSMLFSFMSRNAQNVATFYDIPNNQIIEVGIQLEI</sequence>
<evidence type="ECO:0000256" key="10">
    <source>
        <dbReference type="ARBA" id="ARBA00023065"/>
    </source>
</evidence>
<feature type="transmembrane region" description="Helical" evidence="12">
    <location>
        <begin position="318"/>
        <end position="347"/>
    </location>
</feature>
<dbReference type="InterPro" id="IPR053951">
    <property type="entry name" value="K_trans_N"/>
</dbReference>
<comment type="similarity">
    <text evidence="2 12">Belongs to the HAK/KUP transporter (TC 2.A.72) family.</text>
</comment>
<feature type="transmembrane region" description="Helical" evidence="12">
    <location>
        <begin position="276"/>
        <end position="298"/>
    </location>
</feature>
<keyword evidence="10 12" id="KW-0406">Ion transport</keyword>
<keyword evidence="3 12" id="KW-0813">Transport</keyword>
<evidence type="ECO:0000313" key="16">
    <source>
        <dbReference type="Proteomes" id="UP000777784"/>
    </source>
</evidence>
<evidence type="ECO:0000256" key="3">
    <source>
        <dbReference type="ARBA" id="ARBA00022448"/>
    </source>
</evidence>
<dbReference type="Pfam" id="PF22776">
    <property type="entry name" value="K_trans_C"/>
    <property type="match status" value="1"/>
</dbReference>
<protein>
    <recommendedName>
        <fullName evidence="12">Probable potassium transport system protein Kup</fullName>
    </recommendedName>
</protein>
<dbReference type="HAMAP" id="MF_01522">
    <property type="entry name" value="Kup"/>
    <property type="match status" value="1"/>
</dbReference>
<keyword evidence="5 12" id="KW-0633">Potassium transport</keyword>
<dbReference type="Pfam" id="PF02705">
    <property type="entry name" value="K_trans"/>
    <property type="match status" value="1"/>
</dbReference>
<feature type="transmembrane region" description="Helical" evidence="12">
    <location>
        <begin position="428"/>
        <end position="448"/>
    </location>
</feature>
<evidence type="ECO:0000256" key="2">
    <source>
        <dbReference type="ARBA" id="ARBA00007019"/>
    </source>
</evidence>
<dbReference type="Proteomes" id="UP000777784">
    <property type="component" value="Unassembled WGS sequence"/>
</dbReference>
<feature type="transmembrane region" description="Helical" evidence="12">
    <location>
        <begin position="454"/>
        <end position="471"/>
    </location>
</feature>
<feature type="transmembrane region" description="Helical" evidence="12">
    <location>
        <begin position="200"/>
        <end position="221"/>
    </location>
</feature>
<evidence type="ECO:0000256" key="1">
    <source>
        <dbReference type="ARBA" id="ARBA00004141"/>
    </source>
</evidence>
<dbReference type="InterPro" id="IPR003855">
    <property type="entry name" value="K+_transporter"/>
</dbReference>
<evidence type="ECO:0000256" key="7">
    <source>
        <dbReference type="ARBA" id="ARBA00022847"/>
    </source>
</evidence>
<evidence type="ECO:0000313" key="15">
    <source>
        <dbReference type="EMBL" id="MBU2692242.1"/>
    </source>
</evidence>
<keyword evidence="8 12" id="KW-0630">Potassium</keyword>
<feature type="domain" description="K+ potassium transporter integral membrane" evidence="13">
    <location>
        <begin position="42"/>
        <end position="491"/>
    </location>
</feature>
<organism evidence="15 16">
    <name type="scientific">Eiseniibacteriota bacterium</name>
    <dbReference type="NCBI Taxonomy" id="2212470"/>
    <lineage>
        <taxon>Bacteria</taxon>
        <taxon>Candidatus Eiseniibacteriota</taxon>
    </lineage>
</organism>
<dbReference type="GO" id="GO:0015079">
    <property type="term" value="F:potassium ion transmembrane transporter activity"/>
    <property type="evidence" value="ECO:0007669"/>
    <property type="project" value="UniProtKB-UniRule"/>
</dbReference>
<dbReference type="GO" id="GO:0015293">
    <property type="term" value="F:symporter activity"/>
    <property type="evidence" value="ECO:0007669"/>
    <property type="project" value="UniProtKB-UniRule"/>
</dbReference>
<evidence type="ECO:0000256" key="11">
    <source>
        <dbReference type="ARBA" id="ARBA00023136"/>
    </source>
</evidence>
<keyword evidence="11 12" id="KW-0472">Membrane</keyword>
<comment type="catalytic activity">
    <reaction evidence="12">
        <text>K(+)(in) + H(+)(in) = K(+)(out) + H(+)(out)</text>
        <dbReference type="Rhea" id="RHEA:28490"/>
        <dbReference type="ChEBI" id="CHEBI:15378"/>
        <dbReference type="ChEBI" id="CHEBI:29103"/>
    </reaction>
</comment>
<evidence type="ECO:0000259" key="14">
    <source>
        <dbReference type="Pfam" id="PF22776"/>
    </source>
</evidence>
<keyword evidence="7 12" id="KW-0769">Symport</keyword>
<dbReference type="PANTHER" id="PTHR30540:SF79">
    <property type="entry name" value="LOW AFFINITY POTASSIUM TRANSPORT SYSTEM PROTEIN KUP"/>
    <property type="match status" value="1"/>
</dbReference>
<dbReference type="InterPro" id="IPR053952">
    <property type="entry name" value="K_trans_C"/>
</dbReference>
<dbReference type="AlphaFoldDB" id="A0A948W4I1"/>